<keyword evidence="1" id="KW-0812">Transmembrane</keyword>
<feature type="transmembrane region" description="Helical" evidence="1">
    <location>
        <begin position="13"/>
        <end position="38"/>
    </location>
</feature>
<accession>A0A4V5UB42</accession>
<comment type="caution">
    <text evidence="2">The sequence shown here is derived from an EMBL/GenBank/DDBJ whole genome shotgun (WGS) entry which is preliminary data.</text>
</comment>
<evidence type="ECO:0000313" key="3">
    <source>
        <dbReference type="Proteomes" id="UP000306393"/>
    </source>
</evidence>
<dbReference type="RefSeq" id="WP_062748925.1">
    <property type="nucleotide sequence ID" value="NZ_QGAC01000001.1"/>
</dbReference>
<keyword evidence="1" id="KW-1133">Transmembrane helix</keyword>
<dbReference type="OrthoDB" id="9896833at2"/>
<dbReference type="AlphaFoldDB" id="A0A4V5UB42"/>
<gene>
    <name evidence="2" type="ORF">EpCFBP13511_00120</name>
</gene>
<keyword evidence="1" id="KW-0472">Membrane</keyword>
<protein>
    <submittedName>
        <fullName evidence="2">Uncharacterized protein</fullName>
    </submittedName>
</protein>
<evidence type="ECO:0000256" key="1">
    <source>
        <dbReference type="SAM" id="Phobius"/>
    </source>
</evidence>
<evidence type="ECO:0000313" key="2">
    <source>
        <dbReference type="EMBL" id="TKJ94807.1"/>
    </source>
</evidence>
<name>A0A4V5UB42_9GAMM</name>
<dbReference type="EMBL" id="QGAC01000001">
    <property type="protein sequence ID" value="TKJ94807.1"/>
    <property type="molecule type" value="Genomic_DNA"/>
</dbReference>
<dbReference type="Proteomes" id="UP000306393">
    <property type="component" value="Unassembled WGS sequence"/>
</dbReference>
<sequence>MSESEALGTIYTFAMWVGVFILLPFAWKFFYALGFYIAGRFKKEQIFIIRHFHEGRLVSEKTINLSLKSPIIKQLENAGGEFK</sequence>
<proteinExistence type="predicted"/>
<reference evidence="2 3" key="1">
    <citation type="journal article" date="2019" name="Sci. Rep.">
        <title>Differences in resource use lead to coexistence of seed-transmitted microbial populations.</title>
        <authorList>
            <person name="Torres-Cortes G."/>
            <person name="Garcia B.J."/>
            <person name="Compant S."/>
            <person name="Rezki S."/>
            <person name="Jones P."/>
            <person name="Preveaux A."/>
            <person name="Briand M."/>
            <person name="Roulet A."/>
            <person name="Bouchez O."/>
            <person name="Jacobson D."/>
            <person name="Barret M."/>
        </authorList>
    </citation>
    <scope>NUCLEOTIDE SEQUENCE [LARGE SCALE GENOMIC DNA]</scope>
    <source>
        <strain evidence="2 3">CFBP13511</strain>
    </source>
</reference>
<organism evidence="2 3">
    <name type="scientific">Erwinia persicina</name>
    <dbReference type="NCBI Taxonomy" id="55211"/>
    <lineage>
        <taxon>Bacteria</taxon>
        <taxon>Pseudomonadati</taxon>
        <taxon>Pseudomonadota</taxon>
        <taxon>Gammaproteobacteria</taxon>
        <taxon>Enterobacterales</taxon>
        <taxon>Erwiniaceae</taxon>
        <taxon>Erwinia</taxon>
    </lineage>
</organism>